<protein>
    <recommendedName>
        <fullName evidence="2">Myotubularin phosphatase domain-containing protein</fullName>
    </recommendedName>
</protein>
<gene>
    <name evidence="3" type="ORF">SARC_13026</name>
</gene>
<evidence type="ECO:0000256" key="1">
    <source>
        <dbReference type="SAM" id="MobiDB-lite"/>
    </source>
</evidence>
<sequence>MRIATLFFSYLPTSNSFPYLPTSNPFFSYLPTSNPFFSYLSYHRSRKRFPTVSWYCQRTGAAILRSSQPLVGVTRSRNKGDENLLHTLSQHDTLHKPTSSISENEAVDGTDSHLSTPLRRGLAAAKSMDACIGIAGDREEDLSEYESDGLERSASAISTLGDRVSHSAESEVPNFDNTRCDGSSGVGTTNGASSVSLTMGKRNAPVPYVEPYARSRSHTERSAPARPTTPAPVSGISGAGAQESRGDNRAKGRGREHDGRRDIPGTQTHTEAQTQTQGNSHTHSRSHTPDGAKTQTKLGHLLAKARNSLEQSSLSPLSSGKTISSDSQKALYILDARPLVNAGAMTLMGA</sequence>
<feature type="compositionally biased region" description="Polar residues" evidence="1">
    <location>
        <begin position="93"/>
        <end position="103"/>
    </location>
</feature>
<proteinExistence type="predicted"/>
<feature type="region of interest" description="Disordered" evidence="1">
    <location>
        <begin position="93"/>
        <end position="114"/>
    </location>
</feature>
<feature type="compositionally biased region" description="Basic and acidic residues" evidence="1">
    <location>
        <begin position="244"/>
        <end position="263"/>
    </location>
</feature>
<name>A0A0L0FCD2_9EUKA</name>
<dbReference type="GO" id="GO:0005737">
    <property type="term" value="C:cytoplasm"/>
    <property type="evidence" value="ECO:0007669"/>
    <property type="project" value="TreeGrafter"/>
</dbReference>
<feature type="region of interest" description="Disordered" evidence="1">
    <location>
        <begin position="158"/>
        <end position="199"/>
    </location>
</feature>
<feature type="non-terminal residue" evidence="3">
    <location>
        <position position="350"/>
    </location>
</feature>
<keyword evidence="4" id="KW-1185">Reference proteome</keyword>
<dbReference type="AlphaFoldDB" id="A0A0L0FCD2"/>
<evidence type="ECO:0000313" key="4">
    <source>
        <dbReference type="Proteomes" id="UP000054560"/>
    </source>
</evidence>
<reference evidence="3 4" key="1">
    <citation type="submission" date="2011-02" db="EMBL/GenBank/DDBJ databases">
        <title>The Genome Sequence of Sphaeroforma arctica JP610.</title>
        <authorList>
            <consortium name="The Broad Institute Genome Sequencing Platform"/>
            <person name="Russ C."/>
            <person name="Cuomo C."/>
            <person name="Young S.K."/>
            <person name="Zeng Q."/>
            <person name="Gargeya S."/>
            <person name="Alvarado L."/>
            <person name="Berlin A."/>
            <person name="Chapman S.B."/>
            <person name="Chen Z."/>
            <person name="Freedman E."/>
            <person name="Gellesch M."/>
            <person name="Goldberg J."/>
            <person name="Griggs A."/>
            <person name="Gujja S."/>
            <person name="Heilman E."/>
            <person name="Heiman D."/>
            <person name="Howarth C."/>
            <person name="Mehta T."/>
            <person name="Neiman D."/>
            <person name="Pearson M."/>
            <person name="Roberts A."/>
            <person name="Saif S."/>
            <person name="Shea T."/>
            <person name="Shenoy N."/>
            <person name="Sisk P."/>
            <person name="Stolte C."/>
            <person name="Sykes S."/>
            <person name="White J."/>
            <person name="Yandava C."/>
            <person name="Burger G."/>
            <person name="Gray M.W."/>
            <person name="Holland P.W.H."/>
            <person name="King N."/>
            <person name="Lang F.B.F."/>
            <person name="Roger A.J."/>
            <person name="Ruiz-Trillo I."/>
            <person name="Haas B."/>
            <person name="Nusbaum C."/>
            <person name="Birren B."/>
        </authorList>
    </citation>
    <scope>NUCLEOTIDE SEQUENCE [LARGE SCALE GENOMIC DNA]</scope>
    <source>
        <strain evidence="3 4">JP610</strain>
    </source>
</reference>
<dbReference type="Pfam" id="PF06602">
    <property type="entry name" value="Myotub-related"/>
    <property type="match status" value="1"/>
</dbReference>
<dbReference type="RefSeq" id="XP_014148327.1">
    <property type="nucleotide sequence ID" value="XM_014292852.1"/>
</dbReference>
<feature type="compositionally biased region" description="Polar residues" evidence="1">
    <location>
        <begin position="175"/>
        <end position="197"/>
    </location>
</feature>
<dbReference type="GO" id="GO:0016020">
    <property type="term" value="C:membrane"/>
    <property type="evidence" value="ECO:0007669"/>
    <property type="project" value="TreeGrafter"/>
</dbReference>
<dbReference type="InterPro" id="IPR030564">
    <property type="entry name" value="Myotubularin"/>
</dbReference>
<dbReference type="PANTHER" id="PTHR10807">
    <property type="entry name" value="MYOTUBULARIN-RELATED"/>
    <property type="match status" value="1"/>
</dbReference>
<dbReference type="Proteomes" id="UP000054560">
    <property type="component" value="Unassembled WGS sequence"/>
</dbReference>
<dbReference type="GO" id="GO:0004438">
    <property type="term" value="F:phosphatidylinositol-3-phosphate phosphatase activity"/>
    <property type="evidence" value="ECO:0007669"/>
    <property type="project" value="TreeGrafter"/>
</dbReference>
<evidence type="ECO:0000259" key="2">
    <source>
        <dbReference type="PROSITE" id="PS51339"/>
    </source>
</evidence>
<dbReference type="InterPro" id="IPR029021">
    <property type="entry name" value="Prot-tyrosine_phosphatase-like"/>
</dbReference>
<dbReference type="EMBL" id="KQ244421">
    <property type="protein sequence ID" value="KNC74425.1"/>
    <property type="molecule type" value="Genomic_DNA"/>
</dbReference>
<organism evidence="3 4">
    <name type="scientific">Sphaeroforma arctica JP610</name>
    <dbReference type="NCBI Taxonomy" id="667725"/>
    <lineage>
        <taxon>Eukaryota</taxon>
        <taxon>Ichthyosporea</taxon>
        <taxon>Ichthyophonida</taxon>
        <taxon>Sphaeroforma</taxon>
    </lineage>
</organism>
<dbReference type="InterPro" id="IPR010569">
    <property type="entry name" value="Myotubularin-like_Pase_dom"/>
</dbReference>
<feature type="compositionally biased region" description="Low complexity" evidence="1">
    <location>
        <begin position="266"/>
        <end position="277"/>
    </location>
</feature>
<dbReference type="GeneID" id="25913530"/>
<dbReference type="PROSITE" id="PS51339">
    <property type="entry name" value="PPASE_MYOTUBULARIN"/>
    <property type="match status" value="1"/>
</dbReference>
<dbReference type="SUPFAM" id="SSF52799">
    <property type="entry name" value="(Phosphotyrosine protein) phosphatases II"/>
    <property type="match status" value="1"/>
</dbReference>
<accession>A0A0L0FCD2</accession>
<dbReference type="STRING" id="667725.A0A0L0FCD2"/>
<feature type="domain" description="Myotubularin phosphatase" evidence="2">
    <location>
        <begin position="1"/>
        <end position="350"/>
    </location>
</feature>
<feature type="region of interest" description="Disordered" evidence="1">
    <location>
        <begin position="213"/>
        <end position="293"/>
    </location>
</feature>
<dbReference type="PANTHER" id="PTHR10807:SF128">
    <property type="entry name" value="PHOSPHATIDYLINOSITOL-3,5-BISPHOSPHATE 3-PHOSPHATASE"/>
    <property type="match status" value="1"/>
</dbReference>
<evidence type="ECO:0000313" key="3">
    <source>
        <dbReference type="EMBL" id="KNC74425.1"/>
    </source>
</evidence>
<dbReference type="GO" id="GO:0046856">
    <property type="term" value="P:phosphatidylinositol dephosphorylation"/>
    <property type="evidence" value="ECO:0007669"/>
    <property type="project" value="TreeGrafter"/>
</dbReference>